<feature type="coiled-coil region" evidence="2">
    <location>
        <begin position="303"/>
        <end position="348"/>
    </location>
</feature>
<proteinExistence type="inferred from homology"/>
<reference evidence="4 5" key="2">
    <citation type="submission" date="2016-08" db="EMBL/GenBank/DDBJ databases">
        <title>Orenia metallireducens sp. nov. strain Z6, a Novel Metal-reducing Firmicute from the Deep Subsurface.</title>
        <authorList>
            <person name="Maxim B.I."/>
            <person name="Kenneth K."/>
            <person name="Flynn T.M."/>
            <person name="Oloughlin E.J."/>
            <person name="Locke R.A."/>
            <person name="Weber J.R."/>
            <person name="Egan S.M."/>
            <person name="Mackie R.I."/>
            <person name="Cann I.K."/>
        </authorList>
    </citation>
    <scope>NUCLEOTIDE SEQUENCE [LARGE SCALE GENOMIC DNA]</scope>
    <source>
        <strain evidence="4 5">Z6</strain>
    </source>
</reference>
<evidence type="ECO:0000256" key="1">
    <source>
        <dbReference type="ARBA" id="ARBA00038283"/>
    </source>
</evidence>
<evidence type="ECO:0000313" key="4">
    <source>
        <dbReference type="EMBL" id="OCL28597.1"/>
    </source>
</evidence>
<keyword evidence="5" id="KW-1185">Reference proteome</keyword>
<evidence type="ECO:0000259" key="3">
    <source>
        <dbReference type="Pfam" id="PF01051"/>
    </source>
</evidence>
<accession>A0A1C0AD93</accession>
<dbReference type="GO" id="GO:0006270">
    <property type="term" value="P:DNA replication initiation"/>
    <property type="evidence" value="ECO:0007669"/>
    <property type="project" value="InterPro"/>
</dbReference>
<comment type="similarity">
    <text evidence="1">Belongs to the initiator RepB protein family.</text>
</comment>
<keyword evidence="2" id="KW-0175">Coiled coil</keyword>
<dbReference type="GO" id="GO:0003887">
    <property type="term" value="F:DNA-directed DNA polymerase activity"/>
    <property type="evidence" value="ECO:0007669"/>
    <property type="project" value="InterPro"/>
</dbReference>
<name>A0A1C0AD93_9FIRM</name>
<sequence length="398" mass="47291">MNSKELIVKHNKLIEANYKLTLQEQKLILVLAAAIKKDDTKFEECVFSVDELADILNLNKEAYYSELKEITEKLLSRVLTINEPDGCLQISWLSSAKYYDDLGKVELSFAEKLKPYLLQLSNHFTKLECKKLISLNSVYAIRIYELCKQYERLKRREITIEELKRILQIEDIKSYNRYNNFKRRVLLKAQEEINEKTDLKIDFEELKTGRKVTAIKFIIKKRENPPKELEFKEYIQEEYSPEVLELFKLLPQEEQIEAYKKELEGLLAEHSFGYLKADIKYAKEAQPDNFMGFLKASCEGGHYSTAKLEKKAKEEELARKKEEEERKRKELEERIEKKAREMALERYEVLSEGELERYNQEYEKMAKLVPEKLRPNKEDYIIGALEDKFKEELKELFN</sequence>
<dbReference type="InterPro" id="IPR036388">
    <property type="entry name" value="WH-like_DNA-bd_sf"/>
</dbReference>
<protein>
    <recommendedName>
        <fullName evidence="3">Initiator Rep protein WH1 domain-containing protein</fullName>
    </recommendedName>
</protein>
<reference evidence="5" key="1">
    <citation type="submission" date="2016-07" db="EMBL/GenBank/DDBJ databases">
        <authorList>
            <person name="Florea S."/>
            <person name="Webb J.S."/>
            <person name="Jaromczyk J."/>
            <person name="Schardl C.L."/>
        </authorList>
    </citation>
    <scope>NUCLEOTIDE SEQUENCE [LARGE SCALE GENOMIC DNA]</scope>
    <source>
        <strain evidence="5">Z6</strain>
    </source>
</reference>
<dbReference type="OrthoDB" id="1938780at2"/>
<dbReference type="Pfam" id="PF21205">
    <property type="entry name" value="Rep3_C"/>
    <property type="match status" value="1"/>
</dbReference>
<dbReference type="InterPro" id="IPR000525">
    <property type="entry name" value="Initiator_Rep_WH1"/>
</dbReference>
<evidence type="ECO:0000256" key="2">
    <source>
        <dbReference type="SAM" id="Coils"/>
    </source>
</evidence>
<feature type="domain" description="Initiator Rep protein WH1" evidence="3">
    <location>
        <begin position="7"/>
        <end position="148"/>
    </location>
</feature>
<dbReference type="SUPFAM" id="SSF46785">
    <property type="entry name" value="Winged helix' DNA-binding domain"/>
    <property type="match status" value="2"/>
</dbReference>
<evidence type="ECO:0000313" key="5">
    <source>
        <dbReference type="Proteomes" id="UP000093514"/>
    </source>
</evidence>
<comment type="caution">
    <text evidence="4">The sequence shown here is derived from an EMBL/GenBank/DDBJ whole genome shotgun (WGS) entry which is preliminary data.</text>
</comment>
<dbReference type="Pfam" id="PF01051">
    <property type="entry name" value="Rep3_N"/>
    <property type="match status" value="1"/>
</dbReference>
<gene>
    <name evidence="4" type="ORF">U472_00585</name>
</gene>
<dbReference type="Gene3D" id="1.10.10.10">
    <property type="entry name" value="Winged helix-like DNA-binding domain superfamily/Winged helix DNA-binding domain"/>
    <property type="match status" value="2"/>
</dbReference>
<dbReference type="EMBL" id="LWDV01000004">
    <property type="protein sequence ID" value="OCL28597.1"/>
    <property type="molecule type" value="Genomic_DNA"/>
</dbReference>
<dbReference type="AlphaFoldDB" id="A0A1C0AD93"/>
<dbReference type="Proteomes" id="UP000093514">
    <property type="component" value="Unassembled WGS sequence"/>
</dbReference>
<dbReference type="RefSeq" id="WP_068714452.1">
    <property type="nucleotide sequence ID" value="NZ_LWDV01000004.1"/>
</dbReference>
<dbReference type="InterPro" id="IPR036390">
    <property type="entry name" value="WH_DNA-bd_sf"/>
</dbReference>
<organism evidence="4 5">
    <name type="scientific">Orenia metallireducens</name>
    <dbReference type="NCBI Taxonomy" id="1413210"/>
    <lineage>
        <taxon>Bacteria</taxon>
        <taxon>Bacillati</taxon>
        <taxon>Bacillota</taxon>
        <taxon>Clostridia</taxon>
        <taxon>Halanaerobiales</taxon>
        <taxon>Halobacteroidaceae</taxon>
        <taxon>Orenia</taxon>
    </lineage>
</organism>